<dbReference type="Pfam" id="PF07470">
    <property type="entry name" value="Glyco_hydro_88"/>
    <property type="match status" value="1"/>
</dbReference>
<feature type="active site" description="Proton donor" evidence="3">
    <location>
        <position position="178"/>
    </location>
</feature>
<dbReference type="InterPro" id="IPR010905">
    <property type="entry name" value="Glyco_hydro_88"/>
</dbReference>
<name>A0A4R1RLI4_9FLAO</name>
<feature type="binding site" evidence="4">
    <location>
        <position position="254"/>
    </location>
    <ligand>
        <name>substrate</name>
    </ligand>
</feature>
<dbReference type="EMBL" id="SLUP01000003">
    <property type="protein sequence ID" value="TCL66909.1"/>
    <property type="molecule type" value="Genomic_DNA"/>
</dbReference>
<dbReference type="InterPro" id="IPR052369">
    <property type="entry name" value="UG_Glycosaminoglycan_Hydrolase"/>
</dbReference>
<feature type="binding site" evidence="4">
    <location>
        <position position="238"/>
    </location>
    <ligand>
        <name>substrate</name>
    </ligand>
</feature>
<dbReference type="SUPFAM" id="SSF48208">
    <property type="entry name" value="Six-hairpin glycosidases"/>
    <property type="match status" value="1"/>
</dbReference>
<feature type="active site" description="Nucleophile" evidence="3">
    <location>
        <position position="118"/>
    </location>
</feature>
<evidence type="ECO:0000313" key="6">
    <source>
        <dbReference type="Proteomes" id="UP000295455"/>
    </source>
</evidence>
<dbReference type="RefSeq" id="WP_132217228.1">
    <property type="nucleotide sequence ID" value="NZ_OX156936.1"/>
</dbReference>
<feature type="binding site" evidence="4">
    <location>
        <position position="118"/>
    </location>
    <ligand>
        <name>substrate</name>
    </ligand>
</feature>
<evidence type="ECO:0000256" key="2">
    <source>
        <dbReference type="ARBA" id="ARBA00038358"/>
    </source>
</evidence>
<gene>
    <name evidence="5" type="ORF">EV196_103329</name>
</gene>
<evidence type="ECO:0000256" key="3">
    <source>
        <dbReference type="PIRSR" id="PIRSR610905-1"/>
    </source>
</evidence>
<dbReference type="Gene3D" id="1.50.10.10">
    <property type="match status" value="1"/>
</dbReference>
<feature type="binding site" evidence="4">
    <location>
        <position position="250"/>
    </location>
    <ligand>
        <name>substrate</name>
    </ligand>
</feature>
<keyword evidence="6" id="KW-1185">Reference proteome</keyword>
<evidence type="ECO:0000256" key="1">
    <source>
        <dbReference type="ARBA" id="ARBA00022801"/>
    </source>
</evidence>
<dbReference type="AlphaFoldDB" id="A0A4R1RLI4"/>
<feature type="binding site" evidence="4">
    <location>
        <position position="368"/>
    </location>
    <ligand>
        <name>substrate</name>
    </ligand>
</feature>
<dbReference type="InterPro" id="IPR008928">
    <property type="entry name" value="6-hairpin_glycosidase_sf"/>
</dbReference>
<sequence length="401" mass="45938">MKQITILILFVVLAVGCKTPQNKSEKDANLLKNISQQLAYFPVLKDTANIKSNASVFPRTLTPSGELELVSKRDWTSGFYPGVLWYMYSLTGEKQWKDKAEIYTDLLKSEQFNDSNHDLGFKMMPSFGLGYELTKNESYKKVLIQSARTLITRFNEKVGCIRSWDHNRDKWEFPVIIDNLMNLELLFWASKETGDPVFYNIAVTHAKTTMKNHFRSDYSSYHVVGYNAETGEVISKNTHQGYADESSWARGQAWALYGYTMIYRETKDPIFLKQAENVANYILNIAKFPEDHVPVWDFDLTDVKTEPRDASAAAVMASAFLELSTFTEQHKSTYVEEANKMITSLSTNKYFSELGANKGFLLMHSTGSKPKDSEIDVPLIYADYYYLEALSREINNQKQPN</sequence>
<dbReference type="PANTHER" id="PTHR36845">
    <property type="entry name" value="HYDROLASE, PUTATIVE (AFU_ORTHOLOGUE AFUA_7G05090)-RELATED"/>
    <property type="match status" value="1"/>
</dbReference>
<feature type="binding site" evidence="4">
    <location>
        <position position="178"/>
    </location>
    <ligand>
        <name>substrate</name>
    </ligand>
</feature>
<dbReference type="GO" id="GO:0052757">
    <property type="term" value="F:chondroitin hydrolase activity"/>
    <property type="evidence" value="ECO:0007669"/>
    <property type="project" value="TreeGrafter"/>
</dbReference>
<dbReference type="GO" id="GO:0000272">
    <property type="term" value="P:polysaccharide catabolic process"/>
    <property type="evidence" value="ECO:0007669"/>
    <property type="project" value="TreeGrafter"/>
</dbReference>
<keyword evidence="1 5" id="KW-0378">Hydrolase</keyword>
<organism evidence="5 6">
    <name type="scientific">Mariniflexile fucanivorans</name>
    <dbReference type="NCBI Taxonomy" id="264023"/>
    <lineage>
        <taxon>Bacteria</taxon>
        <taxon>Pseudomonadati</taxon>
        <taxon>Bacteroidota</taxon>
        <taxon>Flavobacteriia</taxon>
        <taxon>Flavobacteriales</taxon>
        <taxon>Flavobacteriaceae</taxon>
        <taxon>Mariniflexile</taxon>
    </lineage>
</organism>
<dbReference type="InterPro" id="IPR012341">
    <property type="entry name" value="6hp_glycosidase-like_sf"/>
</dbReference>
<dbReference type="Proteomes" id="UP000295455">
    <property type="component" value="Unassembled WGS sequence"/>
</dbReference>
<reference evidence="5 6" key="1">
    <citation type="submission" date="2019-03" db="EMBL/GenBank/DDBJ databases">
        <title>Genomic Encyclopedia of Type Strains, Phase IV (KMG-IV): sequencing the most valuable type-strain genomes for metagenomic binning, comparative biology and taxonomic classification.</title>
        <authorList>
            <person name="Goeker M."/>
        </authorList>
    </citation>
    <scope>NUCLEOTIDE SEQUENCE [LARGE SCALE GENOMIC DNA]</scope>
    <source>
        <strain evidence="5 6">DSM 18792</strain>
    </source>
</reference>
<evidence type="ECO:0000313" key="5">
    <source>
        <dbReference type="EMBL" id="TCL66909.1"/>
    </source>
</evidence>
<accession>A0A4R1RLI4</accession>
<dbReference type="PANTHER" id="PTHR36845:SF1">
    <property type="entry name" value="HYDROLASE, PUTATIVE (AFU_ORTHOLOGUE AFUA_7G05090)-RELATED"/>
    <property type="match status" value="1"/>
</dbReference>
<proteinExistence type="inferred from homology"/>
<evidence type="ECO:0000256" key="4">
    <source>
        <dbReference type="PIRSR" id="PIRSR610905-2"/>
    </source>
</evidence>
<protein>
    <submittedName>
        <fullName evidence="5">Rhamnogalacturonyl hydrolase YesR</fullName>
    </submittedName>
</protein>
<dbReference type="OrthoDB" id="428577at2"/>
<comment type="caution">
    <text evidence="5">The sequence shown here is derived from an EMBL/GenBank/DDBJ whole genome shotgun (WGS) entry which is preliminary data.</text>
</comment>
<comment type="similarity">
    <text evidence="2">Belongs to the glycosyl hydrolase 88 family.</text>
</comment>
<dbReference type="PROSITE" id="PS51257">
    <property type="entry name" value="PROKAR_LIPOPROTEIN"/>
    <property type="match status" value="1"/>
</dbReference>